<accession>A0A833GUN8</accession>
<gene>
    <name evidence="1" type="ORF">F9K24_22925</name>
</gene>
<dbReference type="AlphaFoldDB" id="A0A833GUN8"/>
<dbReference type="Proteomes" id="UP000460298">
    <property type="component" value="Unassembled WGS sequence"/>
</dbReference>
<dbReference type="EMBL" id="WBUI01000096">
    <property type="protein sequence ID" value="KAB2926851.1"/>
    <property type="molecule type" value="Genomic_DNA"/>
</dbReference>
<comment type="caution">
    <text evidence="1">The sequence shown here is derived from an EMBL/GenBank/DDBJ whole genome shotgun (WGS) entry which is preliminary data.</text>
</comment>
<name>A0A833GUN8_9LEPT</name>
<organism evidence="1 2">
    <name type="scientific">Leptonema illini</name>
    <dbReference type="NCBI Taxonomy" id="183"/>
    <lineage>
        <taxon>Bacteria</taxon>
        <taxon>Pseudomonadati</taxon>
        <taxon>Spirochaetota</taxon>
        <taxon>Spirochaetia</taxon>
        <taxon>Leptospirales</taxon>
        <taxon>Leptospiraceae</taxon>
        <taxon>Leptonema</taxon>
    </lineage>
</organism>
<protein>
    <submittedName>
        <fullName evidence="1">Uncharacterized protein</fullName>
    </submittedName>
</protein>
<sequence length="87" mass="9561">MDLNKTVLLGTEYDEALFDQLLLVIEKMGGIREDVTTGMGGSQEMLLLSVRLKGGIVTIERETYVGLSIHGPVATIDEICMQMDSTR</sequence>
<evidence type="ECO:0000313" key="1">
    <source>
        <dbReference type="EMBL" id="KAB2926851.1"/>
    </source>
</evidence>
<proteinExistence type="predicted"/>
<reference evidence="1 2" key="1">
    <citation type="submission" date="2019-10" db="EMBL/GenBank/DDBJ databases">
        <title>Extracellular Electron Transfer in a Candidatus Methanoperedens spp. Enrichment Culture.</title>
        <authorList>
            <person name="Berger S."/>
            <person name="Rangel Shaw D."/>
            <person name="Berben T."/>
            <person name="In 'T Zandt M."/>
            <person name="Frank J."/>
            <person name="Reimann J."/>
            <person name="Jetten M.S.M."/>
            <person name="Welte C.U."/>
        </authorList>
    </citation>
    <scope>NUCLEOTIDE SEQUENCE [LARGE SCALE GENOMIC DNA]</scope>
    <source>
        <strain evidence="1">SB12</strain>
    </source>
</reference>
<evidence type="ECO:0000313" key="2">
    <source>
        <dbReference type="Proteomes" id="UP000460298"/>
    </source>
</evidence>